<dbReference type="PANTHER" id="PTHR10221:SF9">
    <property type="entry name" value="TRANSCRIPTION INITIATION FACTOR TFIID SUBUNIT 6"/>
    <property type="match status" value="1"/>
</dbReference>
<feature type="domain" description="TAF6 C-terminal HEAT repeat" evidence="7">
    <location>
        <begin position="213"/>
        <end position="397"/>
    </location>
</feature>
<evidence type="ECO:0000256" key="5">
    <source>
        <dbReference type="ARBA" id="ARBA00023242"/>
    </source>
</evidence>
<dbReference type="OrthoDB" id="361039at2759"/>
<dbReference type="Gene3D" id="1.25.40.770">
    <property type="entry name" value="TAF6, C-terminal HEAT repeat domain"/>
    <property type="match status" value="1"/>
</dbReference>
<dbReference type="Pfam" id="PF02969">
    <property type="entry name" value="TAF"/>
    <property type="match status" value="1"/>
</dbReference>
<dbReference type="InterPro" id="IPR009072">
    <property type="entry name" value="Histone-fold"/>
</dbReference>
<protein>
    <submittedName>
        <fullName evidence="8">TATA box binding protein associated factor (TAF)</fullName>
    </submittedName>
</protein>
<evidence type="ECO:0000256" key="2">
    <source>
        <dbReference type="ARBA" id="ARBA00007688"/>
    </source>
</evidence>
<dbReference type="GO" id="GO:0046982">
    <property type="term" value="F:protein heterodimerization activity"/>
    <property type="evidence" value="ECO:0007669"/>
    <property type="project" value="InterPro"/>
</dbReference>
<dbReference type="GO" id="GO:0003713">
    <property type="term" value="F:transcription coactivator activity"/>
    <property type="evidence" value="ECO:0007669"/>
    <property type="project" value="TreeGrafter"/>
</dbReference>
<dbReference type="InterPro" id="IPR016024">
    <property type="entry name" value="ARM-type_fold"/>
</dbReference>
<dbReference type="InterPro" id="IPR004823">
    <property type="entry name" value="TAF_TATA-bd_Histone-like_dom"/>
</dbReference>
<reference evidence="8" key="1">
    <citation type="submission" date="2021-05" db="EMBL/GenBank/DDBJ databases">
        <title>A free-living protist that lacks canonical eukaryotic 1 DNA replication and segregation systems.</title>
        <authorList>
            <person name="Salas-Leiva D.E."/>
            <person name="Tromer E.C."/>
            <person name="Curtis B.A."/>
            <person name="Jerlstrom-Hultqvist J."/>
            <person name="Kolisko M."/>
            <person name="Yi Z."/>
            <person name="Salas-Leiva J.S."/>
            <person name="Gallot-Lavallee L."/>
            <person name="Kops G.J.P.L."/>
            <person name="Archibald J.M."/>
            <person name="Simpson A.G.B."/>
            <person name="Roger A.J."/>
        </authorList>
    </citation>
    <scope>NUCLEOTIDE SEQUENCE</scope>
    <source>
        <strain evidence="8">BICM</strain>
    </source>
</reference>
<keyword evidence="4" id="KW-0804">Transcription</keyword>
<dbReference type="Gene3D" id="1.10.20.10">
    <property type="entry name" value="Histone, subunit A"/>
    <property type="match status" value="1"/>
</dbReference>
<dbReference type="InterPro" id="IPR046344">
    <property type="entry name" value="TAF6_C_sf"/>
</dbReference>
<dbReference type="GO" id="GO:0016251">
    <property type="term" value="F:RNA polymerase II general transcription initiation factor activity"/>
    <property type="evidence" value="ECO:0007669"/>
    <property type="project" value="InterPro"/>
</dbReference>
<dbReference type="InterPro" id="IPR037796">
    <property type="entry name" value="TAF6"/>
</dbReference>
<dbReference type="InterPro" id="IPR011442">
    <property type="entry name" value="TAF6_C"/>
</dbReference>
<keyword evidence="3" id="KW-0805">Transcription regulation</keyword>
<keyword evidence="5" id="KW-0539">Nucleus</keyword>
<accession>A0A8J6BX19</accession>
<dbReference type="GO" id="GO:0000124">
    <property type="term" value="C:SAGA complex"/>
    <property type="evidence" value="ECO:0007669"/>
    <property type="project" value="InterPro"/>
</dbReference>
<evidence type="ECO:0000256" key="1">
    <source>
        <dbReference type="ARBA" id="ARBA00004123"/>
    </source>
</evidence>
<gene>
    <name evidence="8" type="ORF">J8273_5601</name>
</gene>
<dbReference type="EMBL" id="JAHDYR010000028">
    <property type="protein sequence ID" value="KAG9393006.1"/>
    <property type="molecule type" value="Genomic_DNA"/>
</dbReference>
<feature type="domain" description="TATA box binding protein associated factor (TAF) histone-like fold" evidence="6">
    <location>
        <begin position="44"/>
        <end position="91"/>
    </location>
</feature>
<name>A0A8J6BX19_9EUKA</name>
<dbReference type="PANTHER" id="PTHR10221">
    <property type="entry name" value="TRANSCRIPTION INITIATION FACTOR TFIID SUBUNIT 6"/>
    <property type="match status" value="1"/>
</dbReference>
<sequence length="458" mass="50053">MQGQQVPEAEKRLDIKCTTIAMSSHRSVALTALAQNVASEFIPTELDDAVASIMADELQFRLANVLSLARRFAYQSPDNKLTADDVNEALKTRNMNVVLGPSSRSSRYRTIGNGDTYCVADDVVNINELLNSDPRRPAEPSLSVHWLAVTGKMPATNENVSVEALERAQNDIVETILPEDFDANPPVTQGARGALTDAEHGLSYILHRARVMPQVSQEFLHRVKDALKPLADESKRAEVEAALPKLCAELRTHRVSDSVPFIVREALATIMKNLADDLFPIRAACSLLAAVWANSSLRPPLESSLQEVLPALVTMVVTETLGPYDPEDITGRDVREEAAKMLAEVLFQYGGKYPKMQESAFEFVREALLAGPRDGFYGALLVVGRFGESSVNADLVPLLPDLLDKGKLKPCPRFSGSKAFPTIESTLMTVLQRCQVADADTRAGLGERLSIAMDAELL</sequence>
<evidence type="ECO:0000256" key="4">
    <source>
        <dbReference type="ARBA" id="ARBA00023163"/>
    </source>
</evidence>
<evidence type="ECO:0000313" key="9">
    <source>
        <dbReference type="Proteomes" id="UP000717585"/>
    </source>
</evidence>
<proteinExistence type="inferred from homology"/>
<dbReference type="Pfam" id="PF07571">
    <property type="entry name" value="TAF6_C"/>
    <property type="match status" value="1"/>
</dbReference>
<comment type="similarity">
    <text evidence="2">Belongs to the TAF6 family.</text>
</comment>
<evidence type="ECO:0000259" key="6">
    <source>
        <dbReference type="Pfam" id="PF02969"/>
    </source>
</evidence>
<dbReference type="GO" id="GO:0005669">
    <property type="term" value="C:transcription factor TFIID complex"/>
    <property type="evidence" value="ECO:0007669"/>
    <property type="project" value="InterPro"/>
</dbReference>
<dbReference type="AlphaFoldDB" id="A0A8J6BX19"/>
<dbReference type="GO" id="GO:0046695">
    <property type="term" value="C:SLIK (SAGA-like) complex"/>
    <property type="evidence" value="ECO:0007669"/>
    <property type="project" value="InterPro"/>
</dbReference>
<evidence type="ECO:0000259" key="7">
    <source>
        <dbReference type="Pfam" id="PF07571"/>
    </source>
</evidence>
<keyword evidence="9" id="KW-1185">Reference proteome</keyword>
<comment type="subcellular location">
    <subcellularLocation>
        <location evidence="1">Nucleus</location>
    </subcellularLocation>
</comment>
<evidence type="ECO:0000313" key="8">
    <source>
        <dbReference type="EMBL" id="KAG9393006.1"/>
    </source>
</evidence>
<organism evidence="8 9">
    <name type="scientific">Carpediemonas membranifera</name>
    <dbReference type="NCBI Taxonomy" id="201153"/>
    <lineage>
        <taxon>Eukaryota</taxon>
        <taxon>Metamonada</taxon>
        <taxon>Carpediemonas-like organisms</taxon>
        <taxon>Carpediemonas</taxon>
    </lineage>
</organism>
<comment type="caution">
    <text evidence="8">The sequence shown here is derived from an EMBL/GenBank/DDBJ whole genome shotgun (WGS) entry which is preliminary data.</text>
</comment>
<dbReference type="SUPFAM" id="SSF48371">
    <property type="entry name" value="ARM repeat"/>
    <property type="match status" value="1"/>
</dbReference>
<dbReference type="Proteomes" id="UP000717585">
    <property type="component" value="Unassembled WGS sequence"/>
</dbReference>
<dbReference type="GO" id="GO:0051123">
    <property type="term" value="P:RNA polymerase II preinitiation complex assembly"/>
    <property type="evidence" value="ECO:0007669"/>
    <property type="project" value="TreeGrafter"/>
</dbReference>
<evidence type="ECO:0000256" key="3">
    <source>
        <dbReference type="ARBA" id="ARBA00023015"/>
    </source>
</evidence>